<comment type="caution">
    <text evidence="1">The sequence shown here is derived from an EMBL/GenBank/DDBJ whole genome shotgun (WGS) entry which is preliminary data.</text>
</comment>
<dbReference type="Proteomes" id="UP001162483">
    <property type="component" value="Unassembled WGS sequence"/>
</dbReference>
<evidence type="ECO:0000313" key="1">
    <source>
        <dbReference type="EMBL" id="CAI9618548.1"/>
    </source>
</evidence>
<organism evidence="1 2">
    <name type="scientific">Staurois parvus</name>
    <dbReference type="NCBI Taxonomy" id="386267"/>
    <lineage>
        <taxon>Eukaryota</taxon>
        <taxon>Metazoa</taxon>
        <taxon>Chordata</taxon>
        <taxon>Craniata</taxon>
        <taxon>Vertebrata</taxon>
        <taxon>Euteleostomi</taxon>
        <taxon>Amphibia</taxon>
        <taxon>Batrachia</taxon>
        <taxon>Anura</taxon>
        <taxon>Neobatrachia</taxon>
        <taxon>Ranoidea</taxon>
        <taxon>Ranidae</taxon>
        <taxon>Staurois</taxon>
    </lineage>
</organism>
<reference evidence="1" key="1">
    <citation type="submission" date="2023-05" db="EMBL/GenBank/DDBJ databases">
        <authorList>
            <person name="Stuckert A."/>
        </authorList>
    </citation>
    <scope>NUCLEOTIDE SEQUENCE</scope>
</reference>
<sequence length="64" mass="7049">MSCQSAPALMCAEHYSAKSSTAGWTLTVKGEREQQNQPVFFFSESTSQTLPEQQLVYLVPGPPK</sequence>
<name>A0ABN9HCU8_9NEOB</name>
<evidence type="ECO:0000313" key="2">
    <source>
        <dbReference type="Proteomes" id="UP001162483"/>
    </source>
</evidence>
<protein>
    <submittedName>
        <fullName evidence="1">Uncharacterized protein</fullName>
    </submittedName>
</protein>
<dbReference type="EMBL" id="CATNWA010020476">
    <property type="protein sequence ID" value="CAI9618548.1"/>
    <property type="molecule type" value="Genomic_DNA"/>
</dbReference>
<gene>
    <name evidence="1" type="ORF">SPARVUS_LOCUS15695118</name>
</gene>
<proteinExistence type="predicted"/>
<keyword evidence="2" id="KW-1185">Reference proteome</keyword>
<accession>A0ABN9HCU8</accession>